<accession>A0A931H737</accession>
<evidence type="ECO:0000313" key="2">
    <source>
        <dbReference type="Proteomes" id="UP000651050"/>
    </source>
</evidence>
<dbReference type="RefSeq" id="WP_196987661.1">
    <property type="nucleotide sequence ID" value="NZ_JADWYS010000001.1"/>
</dbReference>
<sequence length="68" mass="7140">MPFDPKSTYVHLGTGGEAQQLPGGDAFWALPEALAALGEGWLTSAKIHVPTRMLHVTRGAGTQTRPAA</sequence>
<reference evidence="1" key="1">
    <citation type="submission" date="2020-11" db="EMBL/GenBank/DDBJ databases">
        <title>Bacterial whole genome sequence for Caenimonas sp. DR4.4.</title>
        <authorList>
            <person name="Le V."/>
            <person name="Ko S.-R."/>
            <person name="Ahn C.-Y."/>
            <person name="Oh H.-M."/>
        </authorList>
    </citation>
    <scope>NUCLEOTIDE SEQUENCE</scope>
    <source>
        <strain evidence="1">DR4.4</strain>
    </source>
</reference>
<name>A0A931H737_9BURK</name>
<evidence type="ECO:0000313" key="1">
    <source>
        <dbReference type="EMBL" id="MBG9389890.1"/>
    </source>
</evidence>
<dbReference type="AlphaFoldDB" id="A0A931H737"/>
<dbReference type="EMBL" id="JADWYS010000001">
    <property type="protein sequence ID" value="MBG9389890.1"/>
    <property type="molecule type" value="Genomic_DNA"/>
</dbReference>
<organism evidence="1 2">
    <name type="scientific">Caenimonas aquaedulcis</name>
    <dbReference type="NCBI Taxonomy" id="2793270"/>
    <lineage>
        <taxon>Bacteria</taxon>
        <taxon>Pseudomonadati</taxon>
        <taxon>Pseudomonadota</taxon>
        <taxon>Betaproteobacteria</taxon>
        <taxon>Burkholderiales</taxon>
        <taxon>Comamonadaceae</taxon>
        <taxon>Caenimonas</taxon>
    </lineage>
</organism>
<proteinExistence type="predicted"/>
<protein>
    <submittedName>
        <fullName evidence="1">Uncharacterized protein</fullName>
    </submittedName>
</protein>
<dbReference type="Proteomes" id="UP000651050">
    <property type="component" value="Unassembled WGS sequence"/>
</dbReference>
<comment type="caution">
    <text evidence="1">The sequence shown here is derived from an EMBL/GenBank/DDBJ whole genome shotgun (WGS) entry which is preliminary data.</text>
</comment>
<keyword evidence="2" id="KW-1185">Reference proteome</keyword>
<gene>
    <name evidence="1" type="ORF">I5803_17800</name>
</gene>